<dbReference type="AlphaFoldDB" id="A0A9P4UJG2"/>
<evidence type="ECO:0000313" key="4">
    <source>
        <dbReference type="EMBL" id="KAF2451282.1"/>
    </source>
</evidence>
<dbReference type="Proteomes" id="UP000799764">
    <property type="component" value="Unassembled WGS sequence"/>
</dbReference>
<keyword evidence="5" id="KW-1185">Reference proteome</keyword>
<feature type="non-terminal residue" evidence="4">
    <location>
        <position position="469"/>
    </location>
</feature>
<protein>
    <recommendedName>
        <fullName evidence="6">NACHT domain-containing protein</fullName>
    </recommendedName>
</protein>
<keyword evidence="1" id="KW-0677">Repeat</keyword>
<reference evidence="4" key="1">
    <citation type="journal article" date="2020" name="Stud. Mycol.">
        <title>101 Dothideomycetes genomes: a test case for predicting lifestyles and emergence of pathogens.</title>
        <authorList>
            <person name="Haridas S."/>
            <person name="Albert R."/>
            <person name="Binder M."/>
            <person name="Bloem J."/>
            <person name="Labutti K."/>
            <person name="Salamov A."/>
            <person name="Andreopoulos B."/>
            <person name="Baker S."/>
            <person name="Barry K."/>
            <person name="Bills G."/>
            <person name="Bluhm B."/>
            <person name="Cannon C."/>
            <person name="Castanera R."/>
            <person name="Culley D."/>
            <person name="Daum C."/>
            <person name="Ezra D."/>
            <person name="Gonzalez J."/>
            <person name="Henrissat B."/>
            <person name="Kuo A."/>
            <person name="Liang C."/>
            <person name="Lipzen A."/>
            <person name="Lutzoni F."/>
            <person name="Magnuson J."/>
            <person name="Mondo S."/>
            <person name="Nolan M."/>
            <person name="Ohm R."/>
            <person name="Pangilinan J."/>
            <person name="Park H.-J."/>
            <person name="Ramirez L."/>
            <person name="Alfaro M."/>
            <person name="Sun H."/>
            <person name="Tritt A."/>
            <person name="Yoshinaga Y."/>
            <person name="Zwiers L.-H."/>
            <person name="Turgeon B."/>
            <person name="Goodwin S."/>
            <person name="Spatafora J."/>
            <person name="Crous P."/>
            <person name="Grigoriev I."/>
        </authorList>
    </citation>
    <scope>NUCLEOTIDE SEQUENCE</scope>
    <source>
        <strain evidence="4">CBS 690.94</strain>
    </source>
</reference>
<dbReference type="SUPFAM" id="SSF52540">
    <property type="entry name" value="P-loop containing nucleoside triphosphate hydrolases"/>
    <property type="match status" value="1"/>
</dbReference>
<evidence type="ECO:0000313" key="5">
    <source>
        <dbReference type="Proteomes" id="UP000799764"/>
    </source>
</evidence>
<dbReference type="InterPro" id="IPR056884">
    <property type="entry name" value="NPHP3-like_N"/>
</dbReference>
<evidence type="ECO:0000256" key="1">
    <source>
        <dbReference type="ARBA" id="ARBA00022737"/>
    </source>
</evidence>
<feature type="domain" description="Nephrocystin 3-like N-terminal" evidence="3">
    <location>
        <begin position="84"/>
        <end position="259"/>
    </location>
</feature>
<evidence type="ECO:0000259" key="2">
    <source>
        <dbReference type="Pfam" id="PF22939"/>
    </source>
</evidence>
<dbReference type="PANTHER" id="PTHR10039">
    <property type="entry name" value="AMELOGENIN"/>
    <property type="match status" value="1"/>
</dbReference>
<evidence type="ECO:0008006" key="6">
    <source>
        <dbReference type="Google" id="ProtNLM"/>
    </source>
</evidence>
<dbReference type="InterPro" id="IPR027417">
    <property type="entry name" value="P-loop_NTPase"/>
</dbReference>
<gene>
    <name evidence="4" type="ORF">P171DRAFT_375323</name>
</gene>
<dbReference type="Pfam" id="PF22939">
    <property type="entry name" value="WHD_GPIID"/>
    <property type="match status" value="1"/>
</dbReference>
<dbReference type="InterPro" id="IPR054471">
    <property type="entry name" value="GPIID_WHD"/>
</dbReference>
<organism evidence="4 5">
    <name type="scientific">Karstenula rhodostoma CBS 690.94</name>
    <dbReference type="NCBI Taxonomy" id="1392251"/>
    <lineage>
        <taxon>Eukaryota</taxon>
        <taxon>Fungi</taxon>
        <taxon>Dikarya</taxon>
        <taxon>Ascomycota</taxon>
        <taxon>Pezizomycotina</taxon>
        <taxon>Dothideomycetes</taxon>
        <taxon>Pleosporomycetidae</taxon>
        <taxon>Pleosporales</taxon>
        <taxon>Massarineae</taxon>
        <taxon>Didymosphaeriaceae</taxon>
        <taxon>Karstenula</taxon>
    </lineage>
</organism>
<dbReference type="Pfam" id="PF24883">
    <property type="entry name" value="NPHP3_N"/>
    <property type="match status" value="1"/>
</dbReference>
<dbReference type="OrthoDB" id="194358at2759"/>
<dbReference type="EMBL" id="MU001492">
    <property type="protein sequence ID" value="KAF2451282.1"/>
    <property type="molecule type" value="Genomic_DNA"/>
</dbReference>
<proteinExistence type="predicted"/>
<accession>A0A9P4UJG2</accession>
<comment type="caution">
    <text evidence="4">The sequence shown here is derived from an EMBL/GenBank/DDBJ whole genome shotgun (WGS) entry which is preliminary data.</text>
</comment>
<sequence>MATRPSDTMDLVPRLQSIDRTSATNGALAIAGNVGGNVYNYAGSSRYVDEETKREVCLDTLFVTDPEIVRSNLVEQKGERVPKTCEWILQNAAYQGWTEKDNGLLWISGEPGQGKTMISIFLTQELESREEKVSAVTFFFCSHQDDDRKSAAAVLRTLLYQILTKRPNLVEHFWPYLKSAHNERNSGRKRHDMVLASEKTLWEMFLLCLKDQRLGSLLFLLDGVDECTDDIFVTKFTGLFAEASLIAPGNKFKMILVSRDNVHLHGQAQIKLDPDQKYLLATDIERFISARVAAVPRLRGLTDSVRKEIKKILKDKSGGTFLWVGFVVYELSRKKTVSEMMDSLETIPPDLDGIYKRILDQIKEEHREESAKLLRLVTYALRSLTLDEVAFALDIQATDQLDAETVVRDKVAHCFQIITINERKLTLVHQSVNDYLLRAYGRDANNDGTMDPFCGSVEDGHLSLAESCL</sequence>
<dbReference type="PANTHER" id="PTHR10039:SF14">
    <property type="entry name" value="NACHT DOMAIN-CONTAINING PROTEIN"/>
    <property type="match status" value="1"/>
</dbReference>
<dbReference type="Gene3D" id="3.40.50.300">
    <property type="entry name" value="P-loop containing nucleotide triphosphate hydrolases"/>
    <property type="match status" value="1"/>
</dbReference>
<feature type="domain" description="GPI inositol-deacylase winged helix" evidence="2">
    <location>
        <begin position="367"/>
        <end position="443"/>
    </location>
</feature>
<evidence type="ECO:0000259" key="3">
    <source>
        <dbReference type="Pfam" id="PF24883"/>
    </source>
</evidence>
<name>A0A9P4UJG2_9PLEO</name>